<dbReference type="CDD" id="cd06464">
    <property type="entry name" value="ACD_sHsps-like"/>
    <property type="match status" value="1"/>
</dbReference>
<dbReference type="Proteomes" id="UP001335737">
    <property type="component" value="Unassembled WGS sequence"/>
</dbReference>
<dbReference type="InterPro" id="IPR008978">
    <property type="entry name" value="HSP20-like_chaperone"/>
</dbReference>
<name>A0ABU6KGY7_9BACI</name>
<dbReference type="PANTHER" id="PTHR11527">
    <property type="entry name" value="HEAT-SHOCK PROTEIN 20 FAMILY MEMBER"/>
    <property type="match status" value="1"/>
</dbReference>
<feature type="domain" description="SHSP" evidence="3">
    <location>
        <begin position="37"/>
        <end position="149"/>
    </location>
</feature>
<accession>A0ABU6KGY7</accession>
<dbReference type="RefSeq" id="WP_327608140.1">
    <property type="nucleotide sequence ID" value="NZ_JARZFX010000007.1"/>
</dbReference>
<dbReference type="EMBL" id="JARZFX010000007">
    <property type="protein sequence ID" value="MEC5424572.1"/>
    <property type="molecule type" value="Genomic_DNA"/>
</dbReference>
<evidence type="ECO:0000313" key="5">
    <source>
        <dbReference type="Proteomes" id="UP001335737"/>
    </source>
</evidence>
<gene>
    <name evidence="4" type="ORF">QGM71_13810</name>
</gene>
<organism evidence="4 5">
    <name type="scientific">Virgibacillus tibetensis</name>
    <dbReference type="NCBI Taxonomy" id="3042313"/>
    <lineage>
        <taxon>Bacteria</taxon>
        <taxon>Bacillati</taxon>
        <taxon>Bacillota</taxon>
        <taxon>Bacilli</taxon>
        <taxon>Bacillales</taxon>
        <taxon>Bacillaceae</taxon>
        <taxon>Virgibacillus</taxon>
    </lineage>
</organism>
<sequence length="149" mass="17505">MSSNKDKLPKQSDETPFNDIMKNLDSFFNESVKNFNSLFNQSTFDVDVYETKSNVIIEAKLPGYKRDQIKLEIIGNQIKIYVENTKLEEFRNDQRKYRSNGRSFQSMERSIPLSFTISEKDTRASYKNGILKITTPKMHADRRFIDIED</sequence>
<reference evidence="4 5" key="1">
    <citation type="journal article" date="2024" name="Int. J. Syst. Evol. Microbiol.">
        <title>Virgibacillus tibetensis sp. nov., isolated from salt lake on the Tibetan Plateau of China.</title>
        <authorList>
            <person name="Phurbu D."/>
            <person name="Liu Z.-X."/>
            <person name="Wang R."/>
            <person name="Zheng Y.-Y."/>
            <person name="Liu H.-C."/>
            <person name="Zhou Y.-G."/>
            <person name="Yu Y.-J."/>
            <person name="Li A.-H."/>
        </authorList>
    </citation>
    <scope>NUCLEOTIDE SEQUENCE [LARGE SCALE GENOMIC DNA]</scope>
    <source>
        <strain evidence="4 5">C22-A2</strain>
    </source>
</reference>
<dbReference type="InterPro" id="IPR031107">
    <property type="entry name" value="Small_HSP"/>
</dbReference>
<evidence type="ECO:0000256" key="1">
    <source>
        <dbReference type="PROSITE-ProRule" id="PRU00285"/>
    </source>
</evidence>
<comment type="caution">
    <text evidence="4">The sequence shown here is derived from an EMBL/GenBank/DDBJ whole genome shotgun (WGS) entry which is preliminary data.</text>
</comment>
<proteinExistence type="inferred from homology"/>
<comment type="similarity">
    <text evidence="1 2">Belongs to the small heat shock protein (HSP20) family.</text>
</comment>
<keyword evidence="5" id="KW-1185">Reference proteome</keyword>
<dbReference type="SUPFAM" id="SSF49764">
    <property type="entry name" value="HSP20-like chaperones"/>
    <property type="match status" value="1"/>
</dbReference>
<evidence type="ECO:0000313" key="4">
    <source>
        <dbReference type="EMBL" id="MEC5424572.1"/>
    </source>
</evidence>
<dbReference type="Gene3D" id="2.60.40.790">
    <property type="match status" value="1"/>
</dbReference>
<protein>
    <submittedName>
        <fullName evidence="4">Hsp20/alpha crystallin family protein</fullName>
    </submittedName>
</protein>
<evidence type="ECO:0000259" key="3">
    <source>
        <dbReference type="PROSITE" id="PS01031"/>
    </source>
</evidence>
<dbReference type="PROSITE" id="PS01031">
    <property type="entry name" value="SHSP"/>
    <property type="match status" value="1"/>
</dbReference>
<dbReference type="InterPro" id="IPR002068">
    <property type="entry name" value="A-crystallin/Hsp20_dom"/>
</dbReference>
<dbReference type="Pfam" id="PF00011">
    <property type="entry name" value="HSP20"/>
    <property type="match status" value="1"/>
</dbReference>
<evidence type="ECO:0000256" key="2">
    <source>
        <dbReference type="RuleBase" id="RU003616"/>
    </source>
</evidence>